<evidence type="ECO:0000259" key="24">
    <source>
        <dbReference type="PROSITE" id="PS51189"/>
    </source>
</evidence>
<evidence type="ECO:0000256" key="9">
    <source>
        <dbReference type="ARBA" id="ARBA00022679"/>
    </source>
</evidence>
<dbReference type="GO" id="GO:0000781">
    <property type="term" value="C:chromosome, telomeric region"/>
    <property type="evidence" value="ECO:0007669"/>
    <property type="project" value="UniProtKB-SubCell"/>
</dbReference>
<dbReference type="InterPro" id="IPR011009">
    <property type="entry name" value="Kinase-like_dom_sf"/>
</dbReference>
<dbReference type="GO" id="GO:0004674">
    <property type="term" value="F:protein serine/threonine kinase activity"/>
    <property type="evidence" value="ECO:0007669"/>
    <property type="project" value="UniProtKB-KW"/>
</dbReference>
<dbReference type="GO" id="GO:0006325">
    <property type="term" value="P:chromatin organization"/>
    <property type="evidence" value="ECO:0007669"/>
    <property type="project" value="UniProtKB-KW"/>
</dbReference>
<evidence type="ECO:0000256" key="12">
    <source>
        <dbReference type="ARBA" id="ARBA00022777"/>
    </source>
</evidence>
<dbReference type="InterPro" id="IPR016024">
    <property type="entry name" value="ARM-type_fold"/>
</dbReference>
<evidence type="ECO:0000256" key="21">
    <source>
        <dbReference type="SAM" id="Coils"/>
    </source>
</evidence>
<comment type="catalytic activity">
    <reaction evidence="19">
        <text>L-seryl-[protein] + ATP = O-phospho-L-seryl-[protein] + ADP + H(+)</text>
        <dbReference type="Rhea" id="RHEA:17989"/>
        <dbReference type="Rhea" id="RHEA-COMP:9863"/>
        <dbReference type="Rhea" id="RHEA-COMP:11604"/>
        <dbReference type="ChEBI" id="CHEBI:15378"/>
        <dbReference type="ChEBI" id="CHEBI:29999"/>
        <dbReference type="ChEBI" id="CHEBI:30616"/>
        <dbReference type="ChEBI" id="CHEBI:83421"/>
        <dbReference type="ChEBI" id="CHEBI:456216"/>
        <dbReference type="EC" id="2.7.11.1"/>
    </reaction>
</comment>
<evidence type="ECO:0000256" key="4">
    <source>
        <dbReference type="ARBA" id="ARBA00011370"/>
    </source>
</evidence>
<dbReference type="Gene3D" id="1.10.1070.11">
    <property type="entry name" value="Phosphatidylinositol 3-/4-kinase, catalytic domain"/>
    <property type="match status" value="1"/>
</dbReference>
<evidence type="ECO:0000256" key="6">
    <source>
        <dbReference type="ARBA" id="ARBA00014619"/>
    </source>
</evidence>
<feature type="region of interest" description="Disordered" evidence="22">
    <location>
        <begin position="3396"/>
        <end position="3415"/>
    </location>
</feature>
<evidence type="ECO:0000256" key="22">
    <source>
        <dbReference type="SAM" id="MobiDB-lite"/>
    </source>
</evidence>
<dbReference type="InterPro" id="IPR014009">
    <property type="entry name" value="PIK_FAT"/>
</dbReference>
<evidence type="ECO:0000256" key="13">
    <source>
        <dbReference type="ARBA" id="ARBA00022840"/>
    </source>
</evidence>
<dbReference type="EMBL" id="BDHI01000002">
    <property type="protein sequence ID" value="GCB19059.1"/>
    <property type="molecule type" value="Genomic_DNA"/>
</dbReference>
<keyword evidence="7 20" id="KW-0158">Chromosome</keyword>
<dbReference type="InterPro" id="IPR018936">
    <property type="entry name" value="PI3/4_kinase_CS"/>
</dbReference>
<dbReference type="CDD" id="cd07187">
    <property type="entry name" value="YvcK_like"/>
    <property type="match status" value="1"/>
</dbReference>
<evidence type="ECO:0000256" key="8">
    <source>
        <dbReference type="ARBA" id="ARBA00022527"/>
    </source>
</evidence>
<dbReference type="PANTHER" id="PTHR37079:SF4">
    <property type="entry name" value="SERINE_THREONINE-PROTEIN KINASE ATM"/>
    <property type="match status" value="1"/>
</dbReference>
<evidence type="ECO:0000313" key="27">
    <source>
        <dbReference type="Proteomes" id="UP000286921"/>
    </source>
</evidence>
<evidence type="ECO:0000256" key="19">
    <source>
        <dbReference type="ARBA" id="ARBA00048679"/>
    </source>
</evidence>
<comment type="function">
    <text evidence="17 20">Serine/threonine protein kinase which activates checkpoint signaling upon genotoxic stresses such as ionizing radiation (IR), ultraviolet light (UV), or DNA replication stalling, thereby acting as a DNA damage sensor. Recognizes the substrate consensus sequence [ST]-Q. Phosphorylates histone H2A to form H2AS128ph (gamma-H2A) at sites of DNA damage, involved in the regulation of DNA damage response mechanism. Required for the control of telomere length and genome stability.</text>
</comment>
<feature type="region of interest" description="Disordered" evidence="22">
    <location>
        <begin position="2829"/>
        <end position="2856"/>
    </location>
</feature>
<dbReference type="PROSITE" id="PS00915">
    <property type="entry name" value="PI3_4_KINASE_1"/>
    <property type="match status" value="1"/>
</dbReference>
<evidence type="ECO:0000259" key="23">
    <source>
        <dbReference type="PROSITE" id="PS50290"/>
    </source>
</evidence>
<comment type="similarity">
    <text evidence="3 20">Belongs to the PI3/PI4-kinase family. ATM subfamily.</text>
</comment>
<comment type="subcellular location">
    <subcellularLocation>
        <location evidence="2 20">Chromosome</location>
        <location evidence="2 20">Telomere</location>
    </subcellularLocation>
    <subcellularLocation>
        <location evidence="1 20">Nucleus</location>
    </subcellularLocation>
</comment>
<dbReference type="PROSITE" id="PS51189">
    <property type="entry name" value="FAT"/>
    <property type="match status" value="1"/>
</dbReference>
<keyword evidence="13 20" id="KW-0067">ATP-binding</keyword>
<dbReference type="PROSITE" id="PS00916">
    <property type="entry name" value="PI3_4_KINASE_2"/>
    <property type="match status" value="1"/>
</dbReference>
<feature type="domain" description="PI3K/PI4K catalytic" evidence="23">
    <location>
        <begin position="2547"/>
        <end position="2859"/>
    </location>
</feature>
<evidence type="ECO:0000313" key="26">
    <source>
        <dbReference type="EMBL" id="GCB19059.1"/>
    </source>
</evidence>
<dbReference type="SMART" id="SM01343">
    <property type="entry name" value="FATC"/>
    <property type="match status" value="1"/>
</dbReference>
<evidence type="ECO:0000256" key="1">
    <source>
        <dbReference type="ARBA" id="ARBA00004123"/>
    </source>
</evidence>
<accession>A0A401KIN2</accession>
<feature type="region of interest" description="Disordered" evidence="22">
    <location>
        <begin position="3289"/>
        <end position="3317"/>
    </location>
</feature>
<evidence type="ECO:0000256" key="5">
    <source>
        <dbReference type="ARBA" id="ARBA00012513"/>
    </source>
</evidence>
<dbReference type="InterPro" id="IPR002882">
    <property type="entry name" value="CofD"/>
</dbReference>
<dbReference type="Gene3D" id="3.40.50.10680">
    <property type="entry name" value="CofD-like domains"/>
    <property type="match status" value="1"/>
</dbReference>
<sequence length="3415" mass="380577">MGDITLDGAIALLASEKLRERSDGLADLKHILLKNRRNSKLNSLNDKACHKIFESLFRFVSVEKSLYNRSNSKGASASRLSSCASVLRIAVDVFLRNLRTKSVRAIVDHITDTLLGRGSDSLFELLSVDYAKCLVTLLRYPPHLEHLALSEWEKVVDFCLKSINAHNDQEDLTIREKRSSFLDGYLSTGGRASTPARSTPMPTASEKPKGDTSAATEAVVCIQLLVGSPSAPIQEAAERVLHGLIKFVGSSMIAGSGHQAAFASVNTVVMKILFDQSDLARSSLLDIIPAIRRFWATKLLGLKDEMLVTVMLCAVVLTDAARRDPSELIAHVIEELLETLYTEYIKRSEKEILQLDELIFHHSGSEQQQECSAWPRLESARSEHNWTTLWIIAKLLELAEELRDKSSLYPASGEAATKRQRLASLIDDIFRDSTASSGMRRLCALQLIPFLPRSYATAESKYSLLERLLPHILDDNAITASWTMVAIASIACSPDANSQSLKHCWQRAWEMASRVSPSQATARAACHLLNNILQRSLLDYQIVAQATSSMLTSINTNGPSTISDSSLAFWATILRITSQINPGLVPDASNKICSWLRETWGTGSLADRLQIAQVAMFARPLDLLNMLFACANRPFALPKARYIGPVGLIARGWHFCLKNKRLLNYIFDLQGLLDLAEYWDPQETLSLEKFPRQDSSDNIALDLLQSKVEGLLQTWEALSEDKTHHITVDLVQIVTSSCVTIALYMACLPQQSANRVSVIQQNNRRLWERLCTFLAFREPVFIHACLITLTPLLVPNALLPRSSPALIGALSGLVPSLADVLESYREKQKEVLLLNSEEAMDLDDPILTSYDQSTELVRIFSSNRETSQVLQDIATLHRSITVYLSIFQRIHASSASSEHPFHDDLIEYLTGLDEIDILSAQNFLPHVYRACVCDGVERHSLLRILEDLGEKCLQSYEMERCESSHVLCLRMMGSFVEMWTGSEDDDFHASATDIYSWFTEVLLAKRLASTSVLIEFTRLLSDLLSHNVTYSSGPSSPSPRTSLFTIIREGDAVAKFYAGELIPSLFGQYSLTEHDLILDDVLDSLPRDSDWDEGIALRLVILARLASRWHTLLRRSIYHMFETAAKVPNSLRYAENCLRDVAQTLGLEDAKQLFRLFSSQIIYTWTEEQSVMRMPYSVFGYKSLKEMLIDVQDEIIGQVMMRANETEGAKLSACTDVPFDHLVMDSFCKAEAYSIARDISTPPEHGSQPRGVENRMKKLLGTDKFVSLIEAHFPQMIAIFFGTLDQYEQIERAFLKREGFGNPHAVLKRMTEKSVSEVVLPANQQPSFRARYLLDELEFLCKRSGYDLGTIWTPTLATYVCRTLLESIHPALGSLHACSVIRKIRILVSIAGSVMLSDYPFEMVIHALRPYLVDIFCAEDTLGIFWYLLEAGKAYLSESPGLMAGIAVTTLLSLRRFLIAPPTETAQPGLVETVVAKIKFFLEWFDSYLETYEPIGLKPEKHELFRRLVASSQGINPAGESPEGSKDEYDLLLEVLKDQNSRTSLLSGPIADHVISLLCTESKQSPESHLNASGDDQVVMSHAVAICQTLQKFDPGTEYKLWAARVIGRAFASTGKISDILLREQDPKLFEVQSAQSLPSPFHRSKASILMALCSMLQNSSHLEVGLVERTMQLIVSNLGNSPEFEPCGRTVPAFLLKAFTWSPYQCPEMPMPASVTKSRNTLIWDPDVPVGRFARSVGLFLSDSAPEDPVIGPLRTILCVIPDLAVQILPYILHDVLLAEDDGKVNIRKTISEIFGQVLRQVNDQTIPHARLVINCILYLRNQPRPEESTIVERDEWLDVDFAEASSAANKCRLPKTGLLFLEISASRMASTSRRSSVAKYEAAPEILHEIFRKIDDPDFFYGVQQDSSLETVMARLEHESSGFKNLLFQSAHYDSEIQMGESPDVHGVLKALNSTNLQGIANSVFAISGSSRDTSGSFDSMLQTAKDLRRWDIPVSPLSPSPSASVFRAFQSLNISGTLTDVFASIDECLLSSLDLLTSTSRSATSLRTAMRILGVMTEVCDVLGSASTEDVNNQWQSIVDRDSWLKTTSVSDVGEILTCHEALFSSIKNKDFLKTAINISDRDAQLLEVKVIRQSLKVARDHGISQASLKSAVCLSKLSHNCNTLGINIEGAAKFDLANVLWDQGEMAASIQILQQLRERNDLHKQAIPISRAELLVTLGHHVAEARLEKPDTIVQDYLSAAVKELRTRSLGEDVGRVYHGFAMFCDRQLQNPDGLEDFRRIEQLRDRKEREVHALEEMMKSAQGKEKEALKYHRAKTKQWFDLDDREYQRLRRSREAFLQQCLENYLICLKESESFNNDALRFCALWLDKSASTIGNMAVSKYLSQVPSRKFAPLMNQLTSRLLDVSDEFQKMLFALIFRICVEHPYHGMYQIFASSKSKGGKDQSALSRNRAAGKLVDCLKNDKRMGPTWVAVHNANISYVRFAVEKPNDKYRSGAKVPLKKLSTGERLEQDAATQRLPPPTMKIDIRVDCDYGDVPKLVRYNPEFTIASGVSAPKIVTAIASNGSRYKQLFKGGNDDLRQDAIMEQVFEQVSSLLKDHQVTRQRNLGIRTYKVLPLTSNAGIIEFVPHTIPLHDFLMPAHQRYFPKDMKPNMARKHIADVQTRSFEQRVRTYRQVTEHFHPVMRFFFMENFNNPDDWFSKRLAYTRSTAAISILGHVLGLGDRHGHNILLDERTGEVVHIDLGVAFEQGRVLPVPEVVPFRLTRDLVDGMGISKTEGVFRRCCEFTLEALREESYSIMTILDVLRYDPLYSWTVSPLRMKRMQDAQEADGGPPVIPGANNDQQSTNEPSEADRALTVVAKKLSKTLSVTATVNELIQQATDEKNLAVLYCGWAAYATIIPMSSTSAPNRGLVVFSGGSAANNLVDVFNAVRGSKHCSLSYIIPISDNGGSSSELIRIFGGPGIGDVRSRLVRLIPESPPNSERAAIKALFNHRLPADPSLAHAEWHSIVDGTSILWAAITPAKRELIRSFFNLLNLEILKRARPPTSTFEFTSASVGNLFLTGARLFSGSFESAIYLLGSIGGVPWDLVRVIPAINSNFSHHISASLANGTVIVGQNSISHPCEAIPLRSPRPLLADGTENSPHHPSSTPTPLYFEDDDHPPGFLPTLRHKNISFSKSDTQDLPSRISRIWYINPYGQEIQPPANPRVIESLHDAQAIIYSIGSLYTSIIPSIILRGVGQAIATGPARHKILILNGSLDRETGPSHEPFTAADFVEAITRAGEESRGRGPLNLDPSAGAGAVEDGDKRKEDERLPYSAYVTHVLHLDGPGTPRVDKDRLAEMGIETLRLYGRKIVGAAGEDVALGMRYDSTALVQALEVVLGKKGDAMLRGKDRSGMSRRNTLDPGRRD</sequence>
<dbReference type="STRING" id="105351.A0A401KIN2"/>
<dbReference type="InterPro" id="IPR044107">
    <property type="entry name" value="PIKKc_ATM"/>
</dbReference>
<keyword evidence="10 20" id="KW-0547">Nucleotide-binding</keyword>
<dbReference type="PROSITE" id="PS51190">
    <property type="entry name" value="FATC"/>
    <property type="match status" value="1"/>
</dbReference>
<keyword evidence="16 20" id="KW-0539">Nucleus</keyword>
<dbReference type="SUPFAM" id="SSF48371">
    <property type="entry name" value="ARM repeat"/>
    <property type="match status" value="2"/>
</dbReference>
<dbReference type="FunFam" id="1.10.1070.11:FF:000025">
    <property type="entry name" value="Serine/threonine-protein kinase Tel1"/>
    <property type="match status" value="1"/>
</dbReference>
<evidence type="ECO:0000256" key="10">
    <source>
        <dbReference type="ARBA" id="ARBA00022741"/>
    </source>
</evidence>
<evidence type="ECO:0000256" key="17">
    <source>
        <dbReference type="ARBA" id="ARBA00025079"/>
    </source>
</evidence>
<dbReference type="CDD" id="cd05171">
    <property type="entry name" value="PIKKc_ATM"/>
    <property type="match status" value="1"/>
</dbReference>
<dbReference type="Pfam" id="PF02260">
    <property type="entry name" value="FATC"/>
    <property type="match status" value="1"/>
</dbReference>
<dbReference type="InterPro" id="IPR003151">
    <property type="entry name" value="PIK-rel_kinase_FAT"/>
</dbReference>
<reference evidence="26 27" key="1">
    <citation type="submission" date="2016-09" db="EMBL/GenBank/DDBJ databases">
        <title>Aspergillus awamori IFM 58123T.</title>
        <authorList>
            <person name="Kusuya Y."/>
            <person name="Shimizu M."/>
            <person name="Takahashi H."/>
            <person name="Yaguchi T."/>
        </authorList>
    </citation>
    <scope>NUCLEOTIDE SEQUENCE [LARGE SCALE GENOMIC DNA]</scope>
    <source>
        <strain evidence="26 27">IFM 58123</strain>
    </source>
</reference>
<gene>
    <name evidence="26" type="ORF">AAWM_01944</name>
</gene>
<keyword evidence="27" id="KW-1185">Reference proteome</keyword>
<organism evidence="26 27">
    <name type="scientific">Aspergillus awamori</name>
    <name type="common">Black koji mold</name>
    <dbReference type="NCBI Taxonomy" id="105351"/>
    <lineage>
        <taxon>Eukaryota</taxon>
        <taxon>Fungi</taxon>
        <taxon>Dikarya</taxon>
        <taxon>Ascomycota</taxon>
        <taxon>Pezizomycotina</taxon>
        <taxon>Eurotiomycetes</taxon>
        <taxon>Eurotiomycetidae</taxon>
        <taxon>Eurotiales</taxon>
        <taxon>Aspergillaceae</taxon>
        <taxon>Aspergillus</taxon>
    </lineage>
</organism>
<dbReference type="SMART" id="SM01342">
    <property type="entry name" value="TAN"/>
    <property type="match status" value="1"/>
</dbReference>
<dbReference type="GO" id="GO:0035556">
    <property type="term" value="P:intracellular signal transduction"/>
    <property type="evidence" value="ECO:0007669"/>
    <property type="project" value="UniProtKB-ARBA"/>
</dbReference>
<keyword evidence="15 20" id="KW-0779">Telomere</keyword>
<keyword evidence="8 20" id="KW-0723">Serine/threonine-protein kinase</keyword>
<dbReference type="GO" id="GO:0006281">
    <property type="term" value="P:DNA repair"/>
    <property type="evidence" value="ECO:0007669"/>
    <property type="project" value="InterPro"/>
</dbReference>
<dbReference type="GO" id="GO:0106310">
    <property type="term" value="F:protein serine kinase activity"/>
    <property type="evidence" value="ECO:0007669"/>
    <property type="project" value="RHEA"/>
</dbReference>
<dbReference type="GO" id="GO:0005634">
    <property type="term" value="C:nucleus"/>
    <property type="evidence" value="ECO:0007669"/>
    <property type="project" value="UniProtKB-SubCell"/>
</dbReference>
<evidence type="ECO:0000256" key="3">
    <source>
        <dbReference type="ARBA" id="ARBA00010769"/>
    </source>
</evidence>
<dbReference type="FunFam" id="3.30.1010.10:FF:000019">
    <property type="entry name" value="Serine/threonine-protein kinase Tel1"/>
    <property type="match status" value="1"/>
</dbReference>
<dbReference type="SMART" id="SM00146">
    <property type="entry name" value="PI3Kc"/>
    <property type="match status" value="1"/>
</dbReference>
<evidence type="ECO:0000256" key="2">
    <source>
        <dbReference type="ARBA" id="ARBA00004574"/>
    </source>
</evidence>
<dbReference type="Pfam" id="PF01933">
    <property type="entry name" value="CofD"/>
    <property type="match status" value="1"/>
</dbReference>
<protein>
    <recommendedName>
        <fullName evidence="6 20">Serine/threonine-protein kinase Tel1</fullName>
        <ecNumber evidence="5 20">2.7.11.1</ecNumber>
    </recommendedName>
</protein>
<feature type="region of interest" description="Disordered" evidence="22">
    <location>
        <begin position="188"/>
        <end position="212"/>
    </location>
</feature>
<dbReference type="Gene3D" id="3.30.1010.10">
    <property type="entry name" value="Phosphatidylinositol 3-kinase Catalytic Subunit, Chain A, domain 4"/>
    <property type="match status" value="1"/>
</dbReference>
<dbReference type="Pfam" id="PF00454">
    <property type="entry name" value="PI3_PI4_kinase"/>
    <property type="match status" value="1"/>
</dbReference>
<evidence type="ECO:0000256" key="15">
    <source>
        <dbReference type="ARBA" id="ARBA00022895"/>
    </source>
</evidence>
<feature type="compositionally biased region" description="Polar residues" evidence="22">
    <location>
        <begin position="2845"/>
        <end position="2854"/>
    </location>
</feature>
<comment type="catalytic activity">
    <reaction evidence="18 20">
        <text>L-threonyl-[protein] + ATP = O-phospho-L-threonyl-[protein] + ADP + H(+)</text>
        <dbReference type="Rhea" id="RHEA:46608"/>
        <dbReference type="Rhea" id="RHEA-COMP:11060"/>
        <dbReference type="Rhea" id="RHEA-COMP:11605"/>
        <dbReference type="ChEBI" id="CHEBI:15378"/>
        <dbReference type="ChEBI" id="CHEBI:30013"/>
        <dbReference type="ChEBI" id="CHEBI:30616"/>
        <dbReference type="ChEBI" id="CHEBI:61977"/>
        <dbReference type="ChEBI" id="CHEBI:456216"/>
        <dbReference type="EC" id="2.7.11.1"/>
    </reaction>
</comment>
<dbReference type="InterPro" id="IPR036940">
    <property type="entry name" value="PI3/4_kinase_cat_sf"/>
</dbReference>
<evidence type="ECO:0000259" key="25">
    <source>
        <dbReference type="PROSITE" id="PS51190"/>
    </source>
</evidence>
<keyword evidence="21" id="KW-0175">Coiled coil</keyword>
<evidence type="ECO:0000256" key="14">
    <source>
        <dbReference type="ARBA" id="ARBA00022853"/>
    </source>
</evidence>
<evidence type="ECO:0000256" key="18">
    <source>
        <dbReference type="ARBA" id="ARBA00047899"/>
    </source>
</evidence>
<dbReference type="InterPro" id="IPR038980">
    <property type="entry name" value="ATM_plant"/>
</dbReference>
<dbReference type="InterPro" id="IPR003152">
    <property type="entry name" value="FATC_dom"/>
</dbReference>
<dbReference type="SUPFAM" id="SSF142338">
    <property type="entry name" value="CofD-like"/>
    <property type="match status" value="1"/>
</dbReference>
<keyword evidence="9 20" id="KW-0808">Transferase</keyword>
<evidence type="ECO:0000256" key="16">
    <source>
        <dbReference type="ARBA" id="ARBA00023242"/>
    </source>
</evidence>
<comment type="caution">
    <text evidence="26">The sequence shown here is derived from an EMBL/GenBank/DDBJ whole genome shotgun (WGS) entry which is preliminary data.</text>
</comment>
<dbReference type="InterPro" id="IPR021668">
    <property type="entry name" value="TAN"/>
</dbReference>
<evidence type="ECO:0000256" key="20">
    <source>
        <dbReference type="RuleBase" id="RU365027"/>
    </source>
</evidence>
<name>A0A401KIN2_ASPAW</name>
<feature type="domain" description="FAT" evidence="24">
    <location>
        <begin position="1845"/>
        <end position="2443"/>
    </location>
</feature>
<dbReference type="Pfam" id="PF02259">
    <property type="entry name" value="FAT"/>
    <property type="match status" value="1"/>
</dbReference>
<dbReference type="InterPro" id="IPR000403">
    <property type="entry name" value="PI3/4_kinase_cat_dom"/>
</dbReference>
<keyword evidence="14 20" id="KW-0156">Chromatin regulator</keyword>
<dbReference type="Proteomes" id="UP000286921">
    <property type="component" value="Unassembled WGS sequence"/>
</dbReference>
<dbReference type="GO" id="GO:0005524">
    <property type="term" value="F:ATP binding"/>
    <property type="evidence" value="ECO:0007669"/>
    <property type="project" value="UniProtKB-KW"/>
</dbReference>
<feature type="region of interest" description="Disordered" evidence="22">
    <location>
        <begin position="3138"/>
        <end position="3162"/>
    </location>
</feature>
<proteinExistence type="inferred from homology"/>
<dbReference type="Pfam" id="PF11640">
    <property type="entry name" value="TAN"/>
    <property type="match status" value="1"/>
</dbReference>
<dbReference type="InterPro" id="IPR038136">
    <property type="entry name" value="CofD-like_dom_sf"/>
</dbReference>
<evidence type="ECO:0000256" key="7">
    <source>
        <dbReference type="ARBA" id="ARBA00022454"/>
    </source>
</evidence>
<feature type="coiled-coil region" evidence="21">
    <location>
        <begin position="2282"/>
        <end position="2309"/>
    </location>
</feature>
<keyword evidence="11 20" id="KW-0227">DNA damage</keyword>
<dbReference type="PANTHER" id="PTHR37079">
    <property type="entry name" value="SERINE/THREONINE-PROTEIN KINASE ATM"/>
    <property type="match status" value="1"/>
</dbReference>
<dbReference type="SUPFAM" id="SSF56112">
    <property type="entry name" value="Protein kinase-like (PK-like)"/>
    <property type="match status" value="1"/>
</dbReference>
<comment type="subunit">
    <text evidence="4">Associates with DNA double-strand breaks.</text>
</comment>
<feature type="domain" description="FATC" evidence="25">
    <location>
        <begin position="2870"/>
        <end position="2902"/>
    </location>
</feature>
<dbReference type="PROSITE" id="PS50290">
    <property type="entry name" value="PI3_4_KINASE_3"/>
    <property type="match status" value="1"/>
</dbReference>
<dbReference type="EC" id="2.7.11.1" evidence="5 20"/>
<dbReference type="GO" id="GO:0043743">
    <property type="term" value="F:LPPG:FO 2-phospho-L-lactate transferase activity"/>
    <property type="evidence" value="ECO:0007669"/>
    <property type="project" value="InterPro"/>
</dbReference>
<keyword evidence="12 20" id="KW-0418">Kinase</keyword>
<evidence type="ECO:0000256" key="11">
    <source>
        <dbReference type="ARBA" id="ARBA00022763"/>
    </source>
</evidence>